<evidence type="ECO:0008006" key="3">
    <source>
        <dbReference type="Google" id="ProtNLM"/>
    </source>
</evidence>
<gene>
    <name evidence="1" type="ORF">PGQ11_001806</name>
</gene>
<dbReference type="Proteomes" id="UP001390339">
    <property type="component" value="Unassembled WGS sequence"/>
</dbReference>
<evidence type="ECO:0000313" key="1">
    <source>
        <dbReference type="EMBL" id="KAK8876860.1"/>
    </source>
</evidence>
<reference evidence="1 2" key="1">
    <citation type="journal article" date="2024" name="IMA Fungus">
        <title>Apiospora arundinis, a panoply of carbohydrate-active enzymes and secondary metabolites.</title>
        <authorList>
            <person name="Sorensen T."/>
            <person name="Petersen C."/>
            <person name="Muurmann A.T."/>
            <person name="Christiansen J.V."/>
            <person name="Brundto M.L."/>
            <person name="Overgaard C.K."/>
            <person name="Boysen A.T."/>
            <person name="Wollenberg R.D."/>
            <person name="Larsen T.O."/>
            <person name="Sorensen J.L."/>
            <person name="Nielsen K.L."/>
            <person name="Sondergaard T.E."/>
        </authorList>
    </citation>
    <scope>NUCLEOTIDE SEQUENCE [LARGE SCALE GENOMIC DNA]</scope>
    <source>
        <strain evidence="1 2">AAU 773</strain>
    </source>
</reference>
<organism evidence="1 2">
    <name type="scientific">Apiospora arundinis</name>
    <dbReference type="NCBI Taxonomy" id="335852"/>
    <lineage>
        <taxon>Eukaryota</taxon>
        <taxon>Fungi</taxon>
        <taxon>Dikarya</taxon>
        <taxon>Ascomycota</taxon>
        <taxon>Pezizomycotina</taxon>
        <taxon>Sordariomycetes</taxon>
        <taxon>Xylariomycetidae</taxon>
        <taxon>Amphisphaeriales</taxon>
        <taxon>Apiosporaceae</taxon>
        <taxon>Apiospora</taxon>
    </lineage>
</organism>
<keyword evidence="2" id="KW-1185">Reference proteome</keyword>
<dbReference type="EMBL" id="JAPCWZ010000002">
    <property type="protein sequence ID" value="KAK8876860.1"/>
    <property type="molecule type" value="Genomic_DNA"/>
</dbReference>
<comment type="caution">
    <text evidence="1">The sequence shown here is derived from an EMBL/GenBank/DDBJ whole genome shotgun (WGS) entry which is preliminary data.</text>
</comment>
<sequence>MPRDRSKGGDPDTVEMPEIMALFRLLQRQKRYAPAKRKLRAWLVSMTRGRFRAIEAYVNQDVDVHEFHISTLGKCAWSGDDIILPGKQL</sequence>
<evidence type="ECO:0000313" key="2">
    <source>
        <dbReference type="Proteomes" id="UP001390339"/>
    </source>
</evidence>
<proteinExistence type="predicted"/>
<accession>A0ABR2JG69</accession>
<protein>
    <recommendedName>
        <fullName evidence="3">RNA polymerase sigma-70 region 2 domain-containing protein</fullName>
    </recommendedName>
</protein>
<name>A0ABR2JG69_9PEZI</name>